<dbReference type="SUPFAM" id="SSF53254">
    <property type="entry name" value="Phosphoglycerate mutase-like"/>
    <property type="match status" value="1"/>
</dbReference>
<feature type="compositionally biased region" description="Low complexity" evidence="1">
    <location>
        <begin position="842"/>
        <end position="864"/>
    </location>
</feature>
<proteinExistence type="predicted"/>
<evidence type="ECO:0000256" key="1">
    <source>
        <dbReference type="SAM" id="MobiDB-lite"/>
    </source>
</evidence>
<dbReference type="Gene3D" id="3.40.50.1240">
    <property type="entry name" value="Phosphoglycerate mutase-like"/>
    <property type="match status" value="2"/>
</dbReference>
<dbReference type="PANTHER" id="PTHR10672">
    <property type="entry name" value="ADDUCIN"/>
    <property type="match status" value="1"/>
</dbReference>
<dbReference type="GeneID" id="92012115"/>
<feature type="compositionally biased region" description="Gly residues" evidence="1">
    <location>
        <begin position="550"/>
        <end position="559"/>
    </location>
</feature>
<dbReference type="NCBIfam" id="NF004855">
    <property type="entry name" value="PRK06208.1"/>
    <property type="match status" value="1"/>
</dbReference>
<name>A0ABR3CAP3_9PEZI</name>
<dbReference type="InterPro" id="IPR001303">
    <property type="entry name" value="Aldolase_II/adducin_N"/>
</dbReference>
<feature type="region of interest" description="Disordered" evidence="1">
    <location>
        <begin position="828"/>
        <end position="976"/>
    </location>
</feature>
<dbReference type="Pfam" id="PF00596">
    <property type="entry name" value="Aldolase_II"/>
    <property type="match status" value="1"/>
</dbReference>
<dbReference type="InterPro" id="IPR051017">
    <property type="entry name" value="Aldolase-II_Adducin_sf"/>
</dbReference>
<dbReference type="Gene3D" id="3.40.225.10">
    <property type="entry name" value="Class II aldolase/adducin N-terminal domain"/>
    <property type="match status" value="1"/>
</dbReference>
<dbReference type="InterPro" id="IPR029033">
    <property type="entry name" value="His_PPase_superfam"/>
</dbReference>
<feature type="compositionally biased region" description="Low complexity" evidence="1">
    <location>
        <begin position="434"/>
        <end position="443"/>
    </location>
</feature>
<dbReference type="SMART" id="SM01007">
    <property type="entry name" value="Aldolase_II"/>
    <property type="match status" value="1"/>
</dbReference>
<gene>
    <name evidence="3" type="primary">GPI8_1</name>
    <name evidence="3" type="ORF">SLS55_008030</name>
</gene>
<dbReference type="PANTHER" id="PTHR10672:SF41">
    <property type="entry name" value="CLASS II ALDOLASE_ADDUCIN DOMAIN PROTEIN (AFU_ORTHOLOGUE AFUA_3G01330)"/>
    <property type="match status" value="1"/>
</dbReference>
<feature type="region of interest" description="Disordered" evidence="1">
    <location>
        <begin position="372"/>
        <end position="408"/>
    </location>
</feature>
<evidence type="ECO:0000259" key="2">
    <source>
        <dbReference type="SMART" id="SM01007"/>
    </source>
</evidence>
<keyword evidence="4" id="KW-1185">Reference proteome</keyword>
<dbReference type="InterPro" id="IPR036409">
    <property type="entry name" value="Aldolase_II/adducin_N_sf"/>
</dbReference>
<feature type="region of interest" description="Disordered" evidence="1">
    <location>
        <begin position="539"/>
        <end position="568"/>
    </location>
</feature>
<dbReference type="SUPFAM" id="SSF53639">
    <property type="entry name" value="AraD/HMP-PK domain-like"/>
    <property type="match status" value="1"/>
</dbReference>
<feature type="compositionally biased region" description="Low complexity" evidence="1">
    <location>
        <begin position="586"/>
        <end position="602"/>
    </location>
</feature>
<feature type="compositionally biased region" description="Basic residues" evidence="1">
    <location>
        <begin position="399"/>
        <end position="408"/>
    </location>
</feature>
<protein>
    <submittedName>
        <fullName evidence="3">Glycosylphosphatidylinositol anchor biosynthesis</fullName>
    </submittedName>
</protein>
<sequence length="976" mass="105581">MSPPSATHNGAGDKPTFITHEPGLSAEKAHKLNGLAFPKPPTFEDRYAERKYLKERLAAAFRIFGKYGFDEGVAGHITVRDPVDPQSFWVNPFGVAFSLIKASDLIQVDESGQVIDGGPVRLLNTAAFMIHSAIHQARPDVNAAAHSHSIYGRSFCTLGKPLDIITQDSCAFYQDHVVYESFNGIVLAEEEGRNIASCLGNKKAALLQNHGLLTVGKTVEEAVFWFVSMEKCCKAQLLADAAAAGRGGQTIKINEEDAAYTSKTVGTPIAEMPKVDETVEVVEDFGIAEHRGTPVSINPPFQLRMSFGDLGLQLMESGWMQRHGARLDASDKTWHLTSPTPYDPPLTYGGWTQSRALGTRIASLLQAREDGDIASPASHSRSNSLDAGLGQRTSPSPDHRRKRKHKVVVHSSPFLRCVQTSVAISAGIAQYQGSPSASRSRSNSPRRRASLHTTTLNGRGTERSPGPKAIPEPEDNPTRNVLSKAFQRRGIEKTSLRVDAFLGEWLSPDYFDMITPPPNSTMMVAGAKADLLRRGEYIDTRPSSSQGSGHFPGGWGSDRGAGAANSFNPTNHSLSALGSLAQALPLRDRASSQGSASSAASRVSRRRDMAIPTTTKSDAGVYRPPVPSYAVSPAEPIPRGYVAHARDACVAVDYQWDSMREPQEWGDGGEFGEEWSAMHKRFRRGLNKMFSWYKEHGSAGHPDEAVVDATEEEEEEELVLVLVTHGAGCNALIGALTNQPVLLDVGMASLTMAIKKEPSGQAPPEPVSRTSSPLNERRRSGLENALADEYEMVIVASTEHLRVGADPARPALLADNSLDQMSDFRRRYAGSSTESVGDTGRRTSSSLGSIRRSSTLHSLTRSYTPSPGRHTPSSPSLGPATGLWSKPAPKGEAFSETNNGTSEGFLVNFDGNDTASVKQETAAPEKEEAQDDIAPLPPNIGRSMSQHGLWGSVPSGARTERERGPKRRWTINERDA</sequence>
<feature type="region of interest" description="Disordered" evidence="1">
    <location>
        <begin position="756"/>
        <end position="778"/>
    </location>
</feature>
<dbReference type="Proteomes" id="UP001430584">
    <property type="component" value="Unassembled WGS sequence"/>
</dbReference>
<comment type="caution">
    <text evidence="3">The sequence shown here is derived from an EMBL/GenBank/DDBJ whole genome shotgun (WGS) entry which is preliminary data.</text>
</comment>
<feature type="region of interest" description="Disordered" evidence="1">
    <location>
        <begin position="586"/>
        <end position="625"/>
    </location>
</feature>
<feature type="region of interest" description="Disordered" evidence="1">
    <location>
        <begin position="430"/>
        <end position="479"/>
    </location>
</feature>
<evidence type="ECO:0000313" key="3">
    <source>
        <dbReference type="EMBL" id="KAL0257220.1"/>
    </source>
</evidence>
<accession>A0ABR3CAP3</accession>
<dbReference type="EMBL" id="JAJVCZ030000008">
    <property type="protein sequence ID" value="KAL0257220.1"/>
    <property type="molecule type" value="Genomic_DNA"/>
</dbReference>
<reference evidence="3 4" key="1">
    <citation type="submission" date="2024-02" db="EMBL/GenBank/DDBJ databases">
        <title>De novo assembly and annotation of 12 fungi associated with fruit tree decline syndrome in Ontario, Canada.</title>
        <authorList>
            <person name="Sulman M."/>
            <person name="Ellouze W."/>
            <person name="Ilyukhin E."/>
        </authorList>
    </citation>
    <scope>NUCLEOTIDE SEQUENCE [LARGE SCALE GENOMIC DNA]</scope>
    <source>
        <strain evidence="3 4">FDS-637</strain>
    </source>
</reference>
<evidence type="ECO:0000313" key="4">
    <source>
        <dbReference type="Proteomes" id="UP001430584"/>
    </source>
</evidence>
<organism evidence="3 4">
    <name type="scientific">Diplodia seriata</name>
    <dbReference type="NCBI Taxonomy" id="420778"/>
    <lineage>
        <taxon>Eukaryota</taxon>
        <taxon>Fungi</taxon>
        <taxon>Dikarya</taxon>
        <taxon>Ascomycota</taxon>
        <taxon>Pezizomycotina</taxon>
        <taxon>Dothideomycetes</taxon>
        <taxon>Dothideomycetes incertae sedis</taxon>
        <taxon>Botryosphaeriales</taxon>
        <taxon>Botryosphaeriaceae</taxon>
        <taxon>Diplodia</taxon>
    </lineage>
</organism>
<feature type="region of interest" description="Disordered" evidence="1">
    <location>
        <begin position="1"/>
        <end position="20"/>
    </location>
</feature>
<feature type="compositionally biased region" description="Polar residues" evidence="1">
    <location>
        <begin position="377"/>
        <end position="396"/>
    </location>
</feature>
<dbReference type="RefSeq" id="XP_066630249.1">
    <property type="nucleotide sequence ID" value="XM_066779445.1"/>
</dbReference>
<feature type="domain" description="Class II aldolase/adducin N-terminal" evidence="2">
    <location>
        <begin position="55"/>
        <end position="237"/>
    </location>
</feature>